<feature type="compositionally biased region" description="Polar residues" evidence="1">
    <location>
        <begin position="9"/>
        <end position="18"/>
    </location>
</feature>
<evidence type="ECO:0000313" key="2">
    <source>
        <dbReference type="EMBL" id="SMQ61850.1"/>
    </source>
</evidence>
<dbReference type="RefSeq" id="WP_086433789.1">
    <property type="nucleotide sequence ID" value="NZ_FXWH01000001.1"/>
</dbReference>
<dbReference type="AlphaFoldDB" id="A0A1Y6ELL3"/>
<reference evidence="3" key="1">
    <citation type="submission" date="2017-04" db="EMBL/GenBank/DDBJ databases">
        <authorList>
            <person name="Varghese N."/>
            <person name="Submissions S."/>
        </authorList>
    </citation>
    <scope>NUCLEOTIDE SEQUENCE [LARGE SCALE GENOMIC DNA]</scope>
</reference>
<name>A0A1Y6ELL3_9GAMM</name>
<dbReference type="Proteomes" id="UP000194450">
    <property type="component" value="Unassembled WGS sequence"/>
</dbReference>
<feature type="compositionally biased region" description="Low complexity" evidence="1">
    <location>
        <begin position="45"/>
        <end position="56"/>
    </location>
</feature>
<gene>
    <name evidence="2" type="ORF">SAMN06297229_0623</name>
</gene>
<accession>A0A1Y6ELL3</accession>
<sequence>MMLQPLFTPGQSNNQSAPAKQLDRPVKSEPLPVPVDQFGKGALGASAPPQKAQSAATRPPEPATVVKLNPNPINETLPVERTYEALGSAAGAAKSRW</sequence>
<feature type="region of interest" description="Disordered" evidence="1">
    <location>
        <begin position="1"/>
        <end position="73"/>
    </location>
</feature>
<organism evidence="2 3">
    <name type="scientific">Pseudidiomarina planktonica</name>
    <dbReference type="NCBI Taxonomy" id="1323738"/>
    <lineage>
        <taxon>Bacteria</taxon>
        <taxon>Pseudomonadati</taxon>
        <taxon>Pseudomonadota</taxon>
        <taxon>Gammaproteobacteria</taxon>
        <taxon>Alteromonadales</taxon>
        <taxon>Idiomarinaceae</taxon>
        <taxon>Pseudidiomarina</taxon>
    </lineage>
</organism>
<evidence type="ECO:0000313" key="3">
    <source>
        <dbReference type="Proteomes" id="UP000194450"/>
    </source>
</evidence>
<protein>
    <submittedName>
        <fullName evidence="2">Uncharacterized protein</fullName>
    </submittedName>
</protein>
<dbReference type="EMBL" id="FXWH01000001">
    <property type="protein sequence ID" value="SMQ61850.1"/>
    <property type="molecule type" value="Genomic_DNA"/>
</dbReference>
<evidence type="ECO:0000256" key="1">
    <source>
        <dbReference type="SAM" id="MobiDB-lite"/>
    </source>
</evidence>
<keyword evidence="3" id="KW-1185">Reference proteome</keyword>
<proteinExistence type="predicted"/>